<name>A0AC35G8B7_9BILA</name>
<evidence type="ECO:0000313" key="1">
    <source>
        <dbReference type="Proteomes" id="UP000887580"/>
    </source>
</evidence>
<dbReference type="Proteomes" id="UP000887580">
    <property type="component" value="Unplaced"/>
</dbReference>
<dbReference type="WBParaSite" id="PS1159_v2.g2703.t1">
    <property type="protein sequence ID" value="PS1159_v2.g2703.t1"/>
    <property type="gene ID" value="PS1159_v2.g2703"/>
</dbReference>
<sequence length="230" mass="25405">MSDPILIQLGIEESADFVGEKFFVEVEKVSVENVDGDSEDKKKNIEEDGIECDQQVVGDDKKNENRSAEDIVAVINGDRNDVFVEGAKADSEIVGNNVEEVAKKIVENGSLDLLAADIIDDKELHSIVTNQHSEDGEKKIEDVQLSNDKKTKNDSTDLVDDSKIAKQDSESGAKKIKYVRFLNDKKIDKITKNDSIDLVFDSKSAKQDSEDKKMEAIVGAKDIDSKAIVE</sequence>
<evidence type="ECO:0000313" key="2">
    <source>
        <dbReference type="WBParaSite" id="PS1159_v2.g2703.t1"/>
    </source>
</evidence>
<protein>
    <submittedName>
        <fullName evidence="2">Uncharacterized protein</fullName>
    </submittedName>
</protein>
<accession>A0AC35G8B7</accession>
<reference evidence="2" key="1">
    <citation type="submission" date="2022-11" db="UniProtKB">
        <authorList>
            <consortium name="WormBaseParasite"/>
        </authorList>
    </citation>
    <scope>IDENTIFICATION</scope>
</reference>
<proteinExistence type="predicted"/>
<organism evidence="1 2">
    <name type="scientific">Panagrolaimus sp. PS1159</name>
    <dbReference type="NCBI Taxonomy" id="55785"/>
    <lineage>
        <taxon>Eukaryota</taxon>
        <taxon>Metazoa</taxon>
        <taxon>Ecdysozoa</taxon>
        <taxon>Nematoda</taxon>
        <taxon>Chromadorea</taxon>
        <taxon>Rhabditida</taxon>
        <taxon>Tylenchina</taxon>
        <taxon>Panagrolaimomorpha</taxon>
        <taxon>Panagrolaimoidea</taxon>
        <taxon>Panagrolaimidae</taxon>
        <taxon>Panagrolaimus</taxon>
    </lineage>
</organism>